<evidence type="ECO:0000256" key="1">
    <source>
        <dbReference type="SAM" id="MobiDB-lite"/>
    </source>
</evidence>
<keyword evidence="3" id="KW-1185">Reference proteome</keyword>
<dbReference type="Pfam" id="PF05069">
    <property type="entry name" value="Phage_tail_S"/>
    <property type="match status" value="1"/>
</dbReference>
<gene>
    <name evidence="2" type="ORF">CAter282_3727</name>
</gene>
<reference evidence="2 3" key="1">
    <citation type="submission" date="2015-11" db="EMBL/GenBank/DDBJ databases">
        <title>Exploring the genomic traits of fungus-feeding bacterial genus Collimonas.</title>
        <authorList>
            <person name="Song C."/>
            <person name="Schmidt R."/>
            <person name="de Jager V."/>
            <person name="Krzyzanowska D."/>
            <person name="Jongedijk E."/>
            <person name="Cankar K."/>
            <person name="Beekwilder J."/>
            <person name="van Veen A."/>
            <person name="de Boer W."/>
            <person name="van Veen J.A."/>
            <person name="Garbeva P."/>
        </authorList>
    </citation>
    <scope>NUCLEOTIDE SEQUENCE [LARGE SCALE GENOMIC DNA]</scope>
    <source>
        <strain evidence="2 3">Ter282</strain>
    </source>
</reference>
<feature type="region of interest" description="Disordered" evidence="1">
    <location>
        <begin position="1"/>
        <end position="24"/>
    </location>
</feature>
<dbReference type="InterPro" id="IPR006522">
    <property type="entry name" value="Phage_virion_morphogenesis"/>
</dbReference>
<evidence type="ECO:0000313" key="3">
    <source>
        <dbReference type="Proteomes" id="UP000071778"/>
    </source>
</evidence>
<sequence>MARIARMHQERLTNKVSKKRPEYRHPSGLLLGFSANDQTLIRDALLYHIGNF</sequence>
<proteinExistence type="predicted"/>
<dbReference type="RefSeq" id="WP_082797972.1">
    <property type="nucleotide sequence ID" value="NZ_CP013233.1"/>
</dbReference>
<evidence type="ECO:0000313" key="2">
    <source>
        <dbReference type="EMBL" id="AMP11408.1"/>
    </source>
</evidence>
<dbReference type="PATRIC" id="fig|279058.17.peg.4034"/>
<name>A0A127QMV7_9BURK</name>
<dbReference type="Proteomes" id="UP000071778">
    <property type="component" value="Chromosome"/>
</dbReference>
<dbReference type="AlphaFoldDB" id="A0A127QMV7"/>
<protein>
    <recommendedName>
        <fullName evidence="4">Phage virion morphogenesis protein</fullName>
    </recommendedName>
</protein>
<dbReference type="EMBL" id="CP013235">
    <property type="protein sequence ID" value="AMP11408.1"/>
    <property type="molecule type" value="Genomic_DNA"/>
</dbReference>
<accession>A0A127QMV7</accession>
<organism evidence="2 3">
    <name type="scientific">Collimonas arenae</name>
    <dbReference type="NCBI Taxonomy" id="279058"/>
    <lineage>
        <taxon>Bacteria</taxon>
        <taxon>Pseudomonadati</taxon>
        <taxon>Pseudomonadota</taxon>
        <taxon>Betaproteobacteria</taxon>
        <taxon>Burkholderiales</taxon>
        <taxon>Oxalobacteraceae</taxon>
        <taxon>Collimonas</taxon>
    </lineage>
</organism>
<feature type="compositionally biased region" description="Basic and acidic residues" evidence="1">
    <location>
        <begin position="7"/>
        <end position="24"/>
    </location>
</feature>
<evidence type="ECO:0008006" key="4">
    <source>
        <dbReference type="Google" id="ProtNLM"/>
    </source>
</evidence>